<dbReference type="AlphaFoldDB" id="A0A4R6CR06"/>
<organism evidence="1 2">
    <name type="scientific">Lactobacillus crispatus</name>
    <dbReference type="NCBI Taxonomy" id="47770"/>
    <lineage>
        <taxon>Bacteria</taxon>
        <taxon>Bacillati</taxon>
        <taxon>Bacillota</taxon>
        <taxon>Bacilli</taxon>
        <taxon>Lactobacillales</taxon>
        <taxon>Lactobacillaceae</taxon>
        <taxon>Lactobacillus</taxon>
    </lineage>
</organism>
<dbReference type="Proteomes" id="UP000295195">
    <property type="component" value="Unassembled WGS sequence"/>
</dbReference>
<reference evidence="1 2" key="1">
    <citation type="submission" date="2017-06" db="EMBL/GenBank/DDBJ databases">
        <authorList>
            <person name="Swanenburg J."/>
            <person name="Kort R."/>
        </authorList>
    </citation>
    <scope>NUCLEOTIDE SEQUENCE [LARGE SCALE GENOMIC DNA]</scope>
    <source>
        <strain evidence="1 2">RL05</strain>
    </source>
</reference>
<dbReference type="RefSeq" id="WP_133476684.1">
    <property type="nucleotide sequence ID" value="NZ_JBBOJD010000170.1"/>
</dbReference>
<comment type="caution">
    <text evidence="1">The sequence shown here is derived from an EMBL/GenBank/DDBJ whole genome shotgun (WGS) entry which is preliminary data.</text>
</comment>
<evidence type="ECO:0000313" key="2">
    <source>
        <dbReference type="Proteomes" id="UP000295195"/>
    </source>
</evidence>
<proteinExistence type="predicted"/>
<gene>
    <name evidence="1" type="ORF">CEE75_10910</name>
</gene>
<accession>A0A4R6CR06</accession>
<protein>
    <submittedName>
        <fullName evidence="1">Uncharacterized protein</fullName>
    </submittedName>
</protein>
<sequence length="150" mass="16708">MSWIKVVSLNAKSGKVVPEIIDNNKESFLKALGSKRINDKDVAISEFKVGDKNYSIVYRKSNQAPKRSSKKYKNVSAVSKNGRVELQGNLVIANTNDKGRACSLSDADIDNILDNKVTYLVPKPLSSFTSIQINMIDNAFTRAYRKYVGM</sequence>
<dbReference type="EMBL" id="NKLP01000206">
    <property type="protein sequence ID" value="TDN29400.1"/>
    <property type="molecule type" value="Genomic_DNA"/>
</dbReference>
<name>A0A4R6CR06_9LACO</name>
<evidence type="ECO:0000313" key="1">
    <source>
        <dbReference type="EMBL" id="TDN29400.1"/>
    </source>
</evidence>